<protein>
    <submittedName>
        <fullName evidence="2">Uncharacterized protein</fullName>
    </submittedName>
</protein>
<dbReference type="PANTHER" id="PTHR36784:SF1">
    <property type="entry name" value="HISTONE-LYSINE N-METHYLTRANSFERASE"/>
    <property type="match status" value="1"/>
</dbReference>
<reference evidence="3" key="1">
    <citation type="journal article" date="2014" name="Science">
        <title>Ancient hybridizations among the ancestral genomes of bread wheat.</title>
        <authorList>
            <consortium name="International Wheat Genome Sequencing Consortium,"/>
            <person name="Marcussen T."/>
            <person name="Sandve S.R."/>
            <person name="Heier L."/>
            <person name="Spannagl M."/>
            <person name="Pfeifer M."/>
            <person name="Jakobsen K.S."/>
            <person name="Wulff B.B."/>
            <person name="Steuernagel B."/>
            <person name="Mayer K.F."/>
            <person name="Olsen O.A."/>
        </authorList>
    </citation>
    <scope>NUCLEOTIDE SEQUENCE [LARGE SCALE GENOMIC DNA]</scope>
    <source>
        <strain evidence="3">cv. AL8/78</strain>
    </source>
</reference>
<accession>A0A453EXD5</accession>
<dbReference type="PANTHER" id="PTHR36784">
    <property type="entry name" value="HISTONE-LYSINE N-METHYLTRANSFERASE"/>
    <property type="match status" value="1"/>
</dbReference>
<feature type="transmembrane region" description="Helical" evidence="1">
    <location>
        <begin position="21"/>
        <end position="44"/>
    </location>
</feature>
<name>A0A453EXD5_AEGTS</name>
<keyword evidence="3" id="KW-1185">Reference proteome</keyword>
<reference evidence="2" key="5">
    <citation type="journal article" date="2021" name="G3 (Bethesda)">
        <title>Aegilops tauschii genome assembly Aet v5.0 features greater sequence contiguity and improved annotation.</title>
        <authorList>
            <person name="Wang L."/>
            <person name="Zhu T."/>
            <person name="Rodriguez J.C."/>
            <person name="Deal K.R."/>
            <person name="Dubcovsky J."/>
            <person name="McGuire P.E."/>
            <person name="Lux T."/>
            <person name="Spannagl M."/>
            <person name="Mayer K.F.X."/>
            <person name="Baldrich P."/>
            <person name="Meyers B.C."/>
            <person name="Huo N."/>
            <person name="Gu Y.Q."/>
            <person name="Zhou H."/>
            <person name="Devos K.M."/>
            <person name="Bennetzen J.L."/>
            <person name="Unver T."/>
            <person name="Budak H."/>
            <person name="Gulick P.J."/>
            <person name="Galiba G."/>
            <person name="Kalapos B."/>
            <person name="Nelson D.R."/>
            <person name="Li P."/>
            <person name="You F.M."/>
            <person name="Luo M.C."/>
            <person name="Dvorak J."/>
        </authorList>
    </citation>
    <scope>NUCLEOTIDE SEQUENCE [LARGE SCALE GENOMIC DNA]</scope>
    <source>
        <strain evidence="2">cv. AL8/78</strain>
    </source>
</reference>
<organism evidence="2 3">
    <name type="scientific">Aegilops tauschii subsp. strangulata</name>
    <name type="common">Goatgrass</name>
    <dbReference type="NCBI Taxonomy" id="200361"/>
    <lineage>
        <taxon>Eukaryota</taxon>
        <taxon>Viridiplantae</taxon>
        <taxon>Streptophyta</taxon>
        <taxon>Embryophyta</taxon>
        <taxon>Tracheophyta</taxon>
        <taxon>Spermatophyta</taxon>
        <taxon>Magnoliopsida</taxon>
        <taxon>Liliopsida</taxon>
        <taxon>Poales</taxon>
        <taxon>Poaceae</taxon>
        <taxon>BOP clade</taxon>
        <taxon>Pooideae</taxon>
        <taxon>Triticodae</taxon>
        <taxon>Triticeae</taxon>
        <taxon>Triticinae</taxon>
        <taxon>Aegilops</taxon>
    </lineage>
</organism>
<dbReference type="Gramene" id="AET3Gv20502300.6">
    <property type="protein sequence ID" value="AET3Gv20502300.6"/>
    <property type="gene ID" value="AET3Gv20502300"/>
</dbReference>
<reference evidence="2" key="4">
    <citation type="submission" date="2019-03" db="UniProtKB">
        <authorList>
            <consortium name="EnsemblPlants"/>
        </authorList>
    </citation>
    <scope>IDENTIFICATION</scope>
</reference>
<evidence type="ECO:0000256" key="1">
    <source>
        <dbReference type="SAM" id="Phobius"/>
    </source>
</evidence>
<dbReference type="EnsemblPlants" id="AET3Gv20502300.6">
    <property type="protein sequence ID" value="AET3Gv20502300.6"/>
    <property type="gene ID" value="AET3Gv20502300"/>
</dbReference>
<reference evidence="2" key="3">
    <citation type="journal article" date="2017" name="Nature">
        <title>Genome sequence of the progenitor of the wheat D genome Aegilops tauschii.</title>
        <authorList>
            <person name="Luo M.C."/>
            <person name="Gu Y.Q."/>
            <person name="Puiu D."/>
            <person name="Wang H."/>
            <person name="Twardziok S.O."/>
            <person name="Deal K.R."/>
            <person name="Huo N."/>
            <person name="Zhu T."/>
            <person name="Wang L."/>
            <person name="Wang Y."/>
            <person name="McGuire P.E."/>
            <person name="Liu S."/>
            <person name="Long H."/>
            <person name="Ramasamy R.K."/>
            <person name="Rodriguez J.C."/>
            <person name="Van S.L."/>
            <person name="Yuan L."/>
            <person name="Wang Z."/>
            <person name="Xia Z."/>
            <person name="Xiao L."/>
            <person name="Anderson O.D."/>
            <person name="Ouyang S."/>
            <person name="Liang Y."/>
            <person name="Zimin A.V."/>
            <person name="Pertea G."/>
            <person name="Qi P."/>
            <person name="Bennetzen J.L."/>
            <person name="Dai X."/>
            <person name="Dawson M.W."/>
            <person name="Muller H.G."/>
            <person name="Kugler K."/>
            <person name="Rivarola-Duarte L."/>
            <person name="Spannagl M."/>
            <person name="Mayer K.F.X."/>
            <person name="Lu F.H."/>
            <person name="Bevan M.W."/>
            <person name="Leroy P."/>
            <person name="Li P."/>
            <person name="You F.M."/>
            <person name="Sun Q."/>
            <person name="Liu Z."/>
            <person name="Lyons E."/>
            <person name="Wicker T."/>
            <person name="Salzberg S.L."/>
            <person name="Devos K.M."/>
            <person name="Dvorak J."/>
        </authorList>
    </citation>
    <scope>NUCLEOTIDE SEQUENCE [LARGE SCALE GENOMIC DNA]</scope>
    <source>
        <strain evidence="2">cv. AL8/78</strain>
    </source>
</reference>
<keyword evidence="1" id="KW-0472">Membrane</keyword>
<keyword evidence="1" id="KW-0812">Transmembrane</keyword>
<evidence type="ECO:0000313" key="3">
    <source>
        <dbReference type="Proteomes" id="UP000015105"/>
    </source>
</evidence>
<reference evidence="3" key="2">
    <citation type="journal article" date="2017" name="Nat. Plants">
        <title>The Aegilops tauschii genome reveals multiple impacts of transposons.</title>
        <authorList>
            <person name="Zhao G."/>
            <person name="Zou C."/>
            <person name="Li K."/>
            <person name="Wang K."/>
            <person name="Li T."/>
            <person name="Gao L."/>
            <person name="Zhang X."/>
            <person name="Wang H."/>
            <person name="Yang Z."/>
            <person name="Liu X."/>
            <person name="Jiang W."/>
            <person name="Mao L."/>
            <person name="Kong X."/>
            <person name="Jiao Y."/>
            <person name="Jia J."/>
        </authorList>
    </citation>
    <scope>NUCLEOTIDE SEQUENCE [LARGE SCALE GENOMIC DNA]</scope>
    <source>
        <strain evidence="3">cv. AL8/78</strain>
    </source>
</reference>
<dbReference type="AlphaFoldDB" id="A0A453EXD5"/>
<keyword evidence="1" id="KW-1133">Transmembrane helix</keyword>
<evidence type="ECO:0000313" key="2">
    <source>
        <dbReference type="EnsemblPlants" id="AET3Gv20502300.6"/>
    </source>
</evidence>
<dbReference type="Proteomes" id="UP000015105">
    <property type="component" value="Chromosome 3D"/>
</dbReference>
<proteinExistence type="predicted"/>
<sequence>SSPWTPKSRRSWSVPWSRSRCTKAAVGGHVFAGFLLSYTVFLVYSSFHHAWSPWELRYHAYFMEDLPSPMVIVAGNSGY</sequence>